<evidence type="ECO:0008006" key="4">
    <source>
        <dbReference type="Google" id="ProtNLM"/>
    </source>
</evidence>
<feature type="signal peptide" evidence="1">
    <location>
        <begin position="1"/>
        <end position="21"/>
    </location>
</feature>
<proteinExistence type="predicted"/>
<evidence type="ECO:0000256" key="1">
    <source>
        <dbReference type="SAM" id="SignalP"/>
    </source>
</evidence>
<dbReference type="EMBL" id="FQZZ01000003">
    <property type="protein sequence ID" value="SHK12446.1"/>
    <property type="molecule type" value="Genomic_DNA"/>
</dbReference>
<gene>
    <name evidence="2" type="ORF">SAMN05444142_103345</name>
</gene>
<accession>A0A1H0J9G4</accession>
<dbReference type="RefSeq" id="WP_262974981.1">
    <property type="nucleotide sequence ID" value="NZ_FNIO01000005.1"/>
</dbReference>
<organism evidence="2 3">
    <name type="scientific">Lutimaribacter pacificus</name>
    <dbReference type="NCBI Taxonomy" id="391948"/>
    <lineage>
        <taxon>Bacteria</taxon>
        <taxon>Pseudomonadati</taxon>
        <taxon>Pseudomonadota</taxon>
        <taxon>Alphaproteobacteria</taxon>
        <taxon>Rhodobacterales</taxon>
        <taxon>Roseobacteraceae</taxon>
        <taxon>Lutimaribacter</taxon>
    </lineage>
</organism>
<name>A0A1H0J9G4_9RHOB</name>
<evidence type="ECO:0000313" key="3">
    <source>
        <dbReference type="Proteomes" id="UP000324252"/>
    </source>
</evidence>
<protein>
    <recommendedName>
        <fullName evidence="4">Lipoprotein</fullName>
    </recommendedName>
</protein>
<keyword evidence="3" id="KW-1185">Reference proteome</keyword>
<dbReference type="Proteomes" id="UP000324252">
    <property type="component" value="Unassembled WGS sequence"/>
</dbReference>
<dbReference type="PROSITE" id="PS51257">
    <property type="entry name" value="PROKAR_LIPOPROTEIN"/>
    <property type="match status" value="1"/>
</dbReference>
<reference evidence="2 3" key="1">
    <citation type="submission" date="2016-11" db="EMBL/GenBank/DDBJ databases">
        <authorList>
            <person name="Varghese N."/>
            <person name="Submissions S."/>
        </authorList>
    </citation>
    <scope>NUCLEOTIDE SEQUENCE [LARGE SCALE GENOMIC DNA]</scope>
    <source>
        <strain evidence="2 3">DSM 29620</strain>
    </source>
</reference>
<dbReference type="AlphaFoldDB" id="A0A1H0J9G4"/>
<feature type="chain" id="PRO_5015064726" description="Lipoprotein" evidence="1">
    <location>
        <begin position="22"/>
        <end position="42"/>
    </location>
</feature>
<sequence length="42" mass="4427">MKTVKFLAAMGIIAVIAGCSAQPETSSRFYFSPSHAPLLGLD</sequence>
<keyword evidence="1" id="KW-0732">Signal</keyword>
<evidence type="ECO:0000313" key="2">
    <source>
        <dbReference type="EMBL" id="SHK12446.1"/>
    </source>
</evidence>